<evidence type="ECO:0000256" key="1">
    <source>
        <dbReference type="ARBA" id="ARBA00010641"/>
    </source>
</evidence>
<evidence type="ECO:0000313" key="7">
    <source>
        <dbReference type="EMBL" id="REA58228.1"/>
    </source>
</evidence>
<dbReference type="OrthoDB" id="679904at2"/>
<dbReference type="InterPro" id="IPR007627">
    <property type="entry name" value="RNA_pol_sigma70_r2"/>
</dbReference>
<comment type="caution">
    <text evidence="7">The sequence shown here is derived from an EMBL/GenBank/DDBJ whole genome shotgun (WGS) entry which is preliminary data.</text>
</comment>
<dbReference type="Gene3D" id="1.10.10.10">
    <property type="entry name" value="Winged helix-like DNA-binding domain superfamily/Winged helix DNA-binding domain"/>
    <property type="match status" value="1"/>
</dbReference>
<evidence type="ECO:0000256" key="2">
    <source>
        <dbReference type="ARBA" id="ARBA00023015"/>
    </source>
</evidence>
<evidence type="ECO:0000259" key="5">
    <source>
        <dbReference type="Pfam" id="PF04542"/>
    </source>
</evidence>
<keyword evidence="8" id="KW-1185">Reference proteome</keyword>
<organism evidence="7 8">
    <name type="scientific">Dyadobacter luteus</name>
    <dbReference type="NCBI Taxonomy" id="2259619"/>
    <lineage>
        <taxon>Bacteria</taxon>
        <taxon>Pseudomonadati</taxon>
        <taxon>Bacteroidota</taxon>
        <taxon>Cytophagia</taxon>
        <taxon>Cytophagales</taxon>
        <taxon>Spirosomataceae</taxon>
        <taxon>Dyadobacter</taxon>
    </lineage>
</organism>
<dbReference type="InterPro" id="IPR013324">
    <property type="entry name" value="RNA_pol_sigma_r3/r4-like"/>
</dbReference>
<dbReference type="InterPro" id="IPR036388">
    <property type="entry name" value="WH-like_DNA-bd_sf"/>
</dbReference>
<reference evidence="7 8" key="1">
    <citation type="submission" date="2018-07" db="EMBL/GenBank/DDBJ databases">
        <title>Dyadobacter roseus sp. nov., isolated from rose rhizosphere soil.</title>
        <authorList>
            <person name="Chen L."/>
        </authorList>
    </citation>
    <scope>NUCLEOTIDE SEQUENCE [LARGE SCALE GENOMIC DNA]</scope>
    <source>
        <strain evidence="7 8">RS19</strain>
    </source>
</reference>
<dbReference type="NCBIfam" id="TIGR02937">
    <property type="entry name" value="sigma70-ECF"/>
    <property type="match status" value="1"/>
</dbReference>
<dbReference type="AlphaFoldDB" id="A0A3D8Y773"/>
<dbReference type="RefSeq" id="WP_115833044.1">
    <property type="nucleotide sequence ID" value="NZ_QNUL01000022.1"/>
</dbReference>
<keyword evidence="4" id="KW-0804">Transcription</keyword>
<dbReference type="Pfam" id="PF04542">
    <property type="entry name" value="Sigma70_r2"/>
    <property type="match status" value="1"/>
</dbReference>
<dbReference type="InterPro" id="IPR014284">
    <property type="entry name" value="RNA_pol_sigma-70_dom"/>
</dbReference>
<dbReference type="GO" id="GO:0003677">
    <property type="term" value="F:DNA binding"/>
    <property type="evidence" value="ECO:0007669"/>
    <property type="project" value="InterPro"/>
</dbReference>
<dbReference type="InterPro" id="IPR014327">
    <property type="entry name" value="RNA_pol_sigma70_bacteroid"/>
</dbReference>
<keyword evidence="3" id="KW-0731">Sigma factor</keyword>
<feature type="domain" description="RNA polymerase sigma factor 70 region 4 type 2" evidence="6">
    <location>
        <begin position="122"/>
        <end position="174"/>
    </location>
</feature>
<dbReference type="GO" id="GO:0016987">
    <property type="term" value="F:sigma factor activity"/>
    <property type="evidence" value="ECO:0007669"/>
    <property type="project" value="UniProtKB-KW"/>
</dbReference>
<evidence type="ECO:0000313" key="8">
    <source>
        <dbReference type="Proteomes" id="UP000256373"/>
    </source>
</evidence>
<evidence type="ECO:0000256" key="4">
    <source>
        <dbReference type="ARBA" id="ARBA00023163"/>
    </source>
</evidence>
<dbReference type="Gene3D" id="1.10.1740.10">
    <property type="match status" value="1"/>
</dbReference>
<evidence type="ECO:0000259" key="6">
    <source>
        <dbReference type="Pfam" id="PF08281"/>
    </source>
</evidence>
<dbReference type="InterPro" id="IPR013249">
    <property type="entry name" value="RNA_pol_sigma70_r4_t2"/>
</dbReference>
<dbReference type="PANTHER" id="PTHR43133">
    <property type="entry name" value="RNA POLYMERASE ECF-TYPE SIGMA FACTO"/>
    <property type="match status" value="1"/>
</dbReference>
<feature type="domain" description="RNA polymerase sigma-70 region 2" evidence="5">
    <location>
        <begin position="27"/>
        <end position="90"/>
    </location>
</feature>
<gene>
    <name evidence="7" type="ORF">DSL64_21720</name>
</gene>
<dbReference type="InterPro" id="IPR039425">
    <property type="entry name" value="RNA_pol_sigma-70-like"/>
</dbReference>
<proteinExistence type="inferred from homology"/>
<dbReference type="Proteomes" id="UP000256373">
    <property type="component" value="Unassembled WGS sequence"/>
</dbReference>
<protein>
    <submittedName>
        <fullName evidence="7">RNA polymerase sigma-70 factor</fullName>
    </submittedName>
</protein>
<dbReference type="InterPro" id="IPR013325">
    <property type="entry name" value="RNA_pol_sigma_r2"/>
</dbReference>
<dbReference type="EMBL" id="QNUL01000022">
    <property type="protein sequence ID" value="REA58228.1"/>
    <property type="molecule type" value="Genomic_DNA"/>
</dbReference>
<dbReference type="SUPFAM" id="SSF88946">
    <property type="entry name" value="Sigma2 domain of RNA polymerase sigma factors"/>
    <property type="match status" value="1"/>
</dbReference>
<comment type="similarity">
    <text evidence="1">Belongs to the sigma-70 factor family. ECF subfamily.</text>
</comment>
<evidence type="ECO:0000256" key="3">
    <source>
        <dbReference type="ARBA" id="ARBA00023082"/>
    </source>
</evidence>
<keyword evidence="2" id="KW-0805">Transcription regulation</keyword>
<dbReference type="NCBIfam" id="TIGR02985">
    <property type="entry name" value="Sig70_bacteroi1"/>
    <property type="match status" value="1"/>
</dbReference>
<sequence>MNGILTNEAELLQLLRQGDKAAFEEIYGQFQSRLYRTALSKVRTGENAMEIVQEIFLDLWLRRELVQIEDLERYLYTAVKYKVLDFYKKEVQRKLYAESVKLNNQDESSETDDMLAYNELSRSISSCIEKLPEKTRVIFELNRIQCQTADEISRMLDLPLRTVEYHITQGLKSLRANLKDYLILLLLSIGSLF</sequence>
<accession>A0A3D8Y773</accession>
<dbReference type="SUPFAM" id="SSF88659">
    <property type="entry name" value="Sigma3 and sigma4 domains of RNA polymerase sigma factors"/>
    <property type="match status" value="1"/>
</dbReference>
<dbReference type="GO" id="GO:0006352">
    <property type="term" value="P:DNA-templated transcription initiation"/>
    <property type="evidence" value="ECO:0007669"/>
    <property type="project" value="InterPro"/>
</dbReference>
<dbReference type="PANTHER" id="PTHR43133:SF46">
    <property type="entry name" value="RNA POLYMERASE SIGMA-70 FACTOR ECF SUBFAMILY"/>
    <property type="match status" value="1"/>
</dbReference>
<name>A0A3D8Y773_9BACT</name>
<dbReference type="Pfam" id="PF08281">
    <property type="entry name" value="Sigma70_r4_2"/>
    <property type="match status" value="1"/>
</dbReference>